<dbReference type="EMBL" id="BAJS01000002">
    <property type="protein sequence ID" value="GAK35381.1"/>
    <property type="molecule type" value="Genomic_DNA"/>
</dbReference>
<keyword evidence="2" id="KW-1185">Reference proteome</keyword>
<organism evidence="1 2">
    <name type="scientific">Bacteroides graminisolvens DSM 19988 = JCM 15093</name>
    <dbReference type="NCBI Taxonomy" id="1121097"/>
    <lineage>
        <taxon>Bacteria</taxon>
        <taxon>Pseudomonadati</taxon>
        <taxon>Bacteroidota</taxon>
        <taxon>Bacteroidia</taxon>
        <taxon>Bacteroidales</taxon>
        <taxon>Bacteroidaceae</taxon>
        <taxon>Bacteroides</taxon>
    </lineage>
</organism>
<sequence length="54" mass="5868">MKTETLNVDKTSPLSDQNSVIYELNVGSFTTEGTFTAATTKLNDLRTLGIDIVC</sequence>
<dbReference type="RefSeq" id="WP_158332544.1">
    <property type="nucleotide sequence ID" value="NZ_BAJS01000002.1"/>
</dbReference>
<gene>
    <name evidence="1" type="ORF">JCM15093_472</name>
</gene>
<dbReference type="Proteomes" id="UP000027601">
    <property type="component" value="Unassembled WGS sequence"/>
</dbReference>
<dbReference type="SUPFAM" id="SSF51445">
    <property type="entry name" value="(Trans)glycosidases"/>
    <property type="match status" value="1"/>
</dbReference>
<name>A0A069CZ90_9BACE</name>
<proteinExistence type="predicted"/>
<dbReference type="AlphaFoldDB" id="A0A069CZ90"/>
<comment type="caution">
    <text evidence="1">The sequence shown here is derived from an EMBL/GenBank/DDBJ whole genome shotgun (WGS) entry which is preliminary data.</text>
</comment>
<reference evidence="1 2" key="1">
    <citation type="journal article" date="2015" name="Microbes Environ.">
        <title>Distribution and evolution of nitrogen fixation genes in the phylum bacteroidetes.</title>
        <authorList>
            <person name="Inoue J."/>
            <person name="Oshima K."/>
            <person name="Suda W."/>
            <person name="Sakamoto M."/>
            <person name="Iino T."/>
            <person name="Noda S."/>
            <person name="Hongoh Y."/>
            <person name="Hattori M."/>
            <person name="Ohkuma M."/>
        </authorList>
    </citation>
    <scope>NUCLEOTIDE SEQUENCE [LARGE SCALE GENOMIC DNA]</scope>
    <source>
        <strain evidence="1 2">JCM 15093</strain>
    </source>
</reference>
<evidence type="ECO:0000313" key="1">
    <source>
        <dbReference type="EMBL" id="GAK35381.1"/>
    </source>
</evidence>
<evidence type="ECO:0000313" key="2">
    <source>
        <dbReference type="Proteomes" id="UP000027601"/>
    </source>
</evidence>
<dbReference type="InterPro" id="IPR017853">
    <property type="entry name" value="GH"/>
</dbReference>
<protein>
    <submittedName>
        <fullName evidence="1">Uncharacterized protein</fullName>
    </submittedName>
</protein>
<dbReference type="Gene3D" id="3.20.20.80">
    <property type="entry name" value="Glycosidases"/>
    <property type="match status" value="1"/>
</dbReference>
<accession>A0A069CZ90</accession>